<organism evidence="1 2">
    <name type="scientific">Elaphomyces granulatus</name>
    <dbReference type="NCBI Taxonomy" id="519963"/>
    <lineage>
        <taxon>Eukaryota</taxon>
        <taxon>Fungi</taxon>
        <taxon>Dikarya</taxon>
        <taxon>Ascomycota</taxon>
        <taxon>Pezizomycotina</taxon>
        <taxon>Eurotiomycetes</taxon>
        <taxon>Eurotiomycetidae</taxon>
        <taxon>Eurotiales</taxon>
        <taxon>Elaphomycetaceae</taxon>
        <taxon>Elaphomyces</taxon>
    </lineage>
</organism>
<protein>
    <submittedName>
        <fullName evidence="1">Uncharacterized protein</fullName>
    </submittedName>
</protein>
<dbReference type="AlphaFoldDB" id="A0A232M548"/>
<evidence type="ECO:0000313" key="2">
    <source>
        <dbReference type="Proteomes" id="UP000243515"/>
    </source>
</evidence>
<keyword evidence="2" id="KW-1185">Reference proteome</keyword>
<name>A0A232M548_9EURO</name>
<dbReference type="Proteomes" id="UP000243515">
    <property type="component" value="Unassembled WGS sequence"/>
</dbReference>
<evidence type="ECO:0000313" key="1">
    <source>
        <dbReference type="EMBL" id="OXV11197.1"/>
    </source>
</evidence>
<gene>
    <name evidence="1" type="ORF">Egran_01042</name>
</gene>
<dbReference type="EMBL" id="NPHW01002568">
    <property type="protein sequence ID" value="OXV11197.1"/>
    <property type="molecule type" value="Genomic_DNA"/>
</dbReference>
<comment type="caution">
    <text evidence="1">The sequence shown here is derived from an EMBL/GenBank/DDBJ whole genome shotgun (WGS) entry which is preliminary data.</text>
</comment>
<feature type="non-terminal residue" evidence="1">
    <location>
        <position position="192"/>
    </location>
</feature>
<sequence>MENLNKPSPMWYSSTWGHDMIIGRKWMAYFDIWLDVPHNRLVWPQERQALAGVARELHVSRSSIRDSIPNLLQQQDAERSDELLGKGAVPKPVHILKVPNRTEAMDRRDSLAKMNRALTGRDCRKKPELSKRLPPLLPEKVVELDIAIIGAVGMHRNLRRKNSDVYITSIYEIDRAIEDKTEQPLDEDLKES</sequence>
<proteinExistence type="predicted"/>
<accession>A0A232M548</accession>
<dbReference type="OrthoDB" id="4359435at2759"/>
<reference evidence="1 2" key="1">
    <citation type="journal article" date="2015" name="Environ. Microbiol.">
        <title>Metagenome sequence of Elaphomyces granulatus from sporocarp tissue reveals Ascomycota ectomycorrhizal fingerprints of genome expansion and a Proteobacteria-rich microbiome.</title>
        <authorList>
            <person name="Quandt C.A."/>
            <person name="Kohler A."/>
            <person name="Hesse C.N."/>
            <person name="Sharpton T.J."/>
            <person name="Martin F."/>
            <person name="Spatafora J.W."/>
        </authorList>
    </citation>
    <scope>NUCLEOTIDE SEQUENCE [LARGE SCALE GENOMIC DNA]</scope>
    <source>
        <strain evidence="1 2">OSC145934</strain>
    </source>
</reference>